<proteinExistence type="predicted"/>
<reference evidence="1 2" key="1">
    <citation type="submission" date="2020-02" db="EMBL/GenBank/DDBJ databases">
        <authorList>
            <person name="Ferguson B K."/>
        </authorList>
    </citation>
    <scope>NUCLEOTIDE SEQUENCE [LARGE SCALE GENOMIC DNA]</scope>
</reference>
<evidence type="ECO:0000313" key="1">
    <source>
        <dbReference type="EMBL" id="CAB0038997.1"/>
    </source>
</evidence>
<gene>
    <name evidence="1" type="ORF">TBRA_LOCUS10759</name>
</gene>
<dbReference type="EMBL" id="CADCXV010000930">
    <property type="protein sequence ID" value="CAB0038997.1"/>
    <property type="molecule type" value="Genomic_DNA"/>
</dbReference>
<accession>A0A6H5IVV4</accession>
<dbReference type="AlphaFoldDB" id="A0A6H5IVV4"/>
<dbReference type="Proteomes" id="UP000479190">
    <property type="component" value="Unassembled WGS sequence"/>
</dbReference>
<keyword evidence="2" id="KW-1185">Reference proteome</keyword>
<protein>
    <submittedName>
        <fullName evidence="1">Uncharacterized protein</fullName>
    </submittedName>
</protein>
<evidence type="ECO:0000313" key="2">
    <source>
        <dbReference type="Proteomes" id="UP000479190"/>
    </source>
</evidence>
<sequence length="140" mass="15833">MTRYTMNSSAPTPHHAAYYPIYWGNLSRARQGIDEKVVDYGLRISRQLRAASDNIRENFEPNLVPGALESATISALATLPRAAVASSQPRGAAILRAFCRARHLHPNCSFPVQTHRRRRHHRASRSFERAFPPLQVSECR</sequence>
<name>A0A6H5IVV4_9HYME</name>
<organism evidence="1 2">
    <name type="scientific">Trichogramma brassicae</name>
    <dbReference type="NCBI Taxonomy" id="86971"/>
    <lineage>
        <taxon>Eukaryota</taxon>
        <taxon>Metazoa</taxon>
        <taxon>Ecdysozoa</taxon>
        <taxon>Arthropoda</taxon>
        <taxon>Hexapoda</taxon>
        <taxon>Insecta</taxon>
        <taxon>Pterygota</taxon>
        <taxon>Neoptera</taxon>
        <taxon>Endopterygota</taxon>
        <taxon>Hymenoptera</taxon>
        <taxon>Apocrita</taxon>
        <taxon>Proctotrupomorpha</taxon>
        <taxon>Chalcidoidea</taxon>
        <taxon>Trichogrammatidae</taxon>
        <taxon>Trichogramma</taxon>
    </lineage>
</organism>